<accession>A0ABV9MJY6</accession>
<name>A0ABV9MJY6_9MICC</name>
<protein>
    <recommendedName>
        <fullName evidence="5">Lipoprotein</fullName>
    </recommendedName>
</protein>
<organism evidence="3 4">
    <name type="scientific">Glutamicibacter bergerei</name>
    <dbReference type="NCBI Taxonomy" id="256702"/>
    <lineage>
        <taxon>Bacteria</taxon>
        <taxon>Bacillati</taxon>
        <taxon>Actinomycetota</taxon>
        <taxon>Actinomycetes</taxon>
        <taxon>Micrococcales</taxon>
        <taxon>Micrococcaceae</taxon>
        <taxon>Glutamicibacter</taxon>
    </lineage>
</organism>
<keyword evidence="2" id="KW-0732">Signal</keyword>
<sequence>MKKHMVTLASFLALLFALTACGVSTQDFEASQASTAALDSEKQALQAELDTVNAQLETVEAEAAKLREAEEKREAESKAAAERKAEEKAEQDKEKAAKEAAKKAEAAKANKAKKISKRALAQIVKKPDSNIDKNVIIYAKVTQFDSATGPCIFRADVAHAHVGKYDYEHNSMFTAGDGLSDCDILDDVLADDIIQVTATVTGSLSYDTQIGGSTTVPKFEVIKLKQL</sequence>
<dbReference type="RefSeq" id="WP_096254957.1">
    <property type="nucleotide sequence ID" value="NZ_BAAAVQ010000073.1"/>
</dbReference>
<proteinExistence type="predicted"/>
<evidence type="ECO:0000256" key="1">
    <source>
        <dbReference type="SAM" id="MobiDB-lite"/>
    </source>
</evidence>
<feature type="chain" id="PRO_5045534975" description="Lipoprotein" evidence="2">
    <location>
        <begin position="23"/>
        <end position="227"/>
    </location>
</feature>
<feature type="signal peptide" evidence="2">
    <location>
        <begin position="1"/>
        <end position="22"/>
    </location>
</feature>
<keyword evidence="4" id="KW-1185">Reference proteome</keyword>
<evidence type="ECO:0000313" key="4">
    <source>
        <dbReference type="Proteomes" id="UP001595884"/>
    </source>
</evidence>
<dbReference type="PROSITE" id="PS51257">
    <property type="entry name" value="PROKAR_LIPOPROTEIN"/>
    <property type="match status" value="1"/>
</dbReference>
<evidence type="ECO:0008006" key="5">
    <source>
        <dbReference type="Google" id="ProtNLM"/>
    </source>
</evidence>
<reference evidence="4" key="1">
    <citation type="journal article" date="2019" name="Int. J. Syst. Evol. Microbiol.">
        <title>The Global Catalogue of Microorganisms (GCM) 10K type strain sequencing project: providing services to taxonomists for standard genome sequencing and annotation.</title>
        <authorList>
            <consortium name="The Broad Institute Genomics Platform"/>
            <consortium name="The Broad Institute Genome Sequencing Center for Infectious Disease"/>
            <person name="Wu L."/>
            <person name="Ma J."/>
        </authorList>
    </citation>
    <scope>NUCLEOTIDE SEQUENCE [LARGE SCALE GENOMIC DNA]</scope>
    <source>
        <strain evidence="4">CGMCC 1.12849</strain>
    </source>
</reference>
<evidence type="ECO:0000256" key="2">
    <source>
        <dbReference type="SAM" id="SignalP"/>
    </source>
</evidence>
<evidence type="ECO:0000313" key="3">
    <source>
        <dbReference type="EMBL" id="MFC4716257.1"/>
    </source>
</evidence>
<feature type="region of interest" description="Disordered" evidence="1">
    <location>
        <begin position="67"/>
        <end position="103"/>
    </location>
</feature>
<dbReference type="EMBL" id="JBHSHE010000037">
    <property type="protein sequence ID" value="MFC4716257.1"/>
    <property type="molecule type" value="Genomic_DNA"/>
</dbReference>
<dbReference type="Proteomes" id="UP001595884">
    <property type="component" value="Unassembled WGS sequence"/>
</dbReference>
<gene>
    <name evidence="3" type="ORF">ACFO7V_08910</name>
</gene>
<comment type="caution">
    <text evidence="3">The sequence shown here is derived from an EMBL/GenBank/DDBJ whole genome shotgun (WGS) entry which is preliminary data.</text>
</comment>